<sequence length="141" mass="14476">MAELAAERASSAQVKELAAKIKGAQDPEITMMSGWLTGWGNPVPDAGVSAAMPGMDHSAGSGHPMPGMMADDEMAKLRSASGADFDKAFLTMMVTHHQGAVTMAADELAKGAYPPARTLAGSISTAQTAEIAEMEKLLSAG</sequence>
<feature type="domain" description="DUF305" evidence="2">
    <location>
        <begin position="1"/>
        <end position="138"/>
    </location>
</feature>
<dbReference type="InterPro" id="IPR012347">
    <property type="entry name" value="Ferritin-like"/>
</dbReference>
<proteinExistence type="predicted"/>
<reference evidence="3 4" key="1">
    <citation type="journal article" date="2019" name="Int. J. Syst. Evol. Microbiol.">
        <title>The Global Catalogue of Microorganisms (GCM) 10K type strain sequencing project: providing services to taxonomists for standard genome sequencing and annotation.</title>
        <authorList>
            <consortium name="The Broad Institute Genomics Platform"/>
            <consortium name="The Broad Institute Genome Sequencing Center for Infectious Disease"/>
            <person name="Wu L."/>
            <person name="Ma J."/>
        </authorList>
    </citation>
    <scope>NUCLEOTIDE SEQUENCE [LARGE SCALE GENOMIC DNA]</scope>
    <source>
        <strain evidence="3 4">JCM 7356</strain>
    </source>
</reference>
<dbReference type="Proteomes" id="UP001500305">
    <property type="component" value="Unassembled WGS sequence"/>
</dbReference>
<feature type="region of interest" description="Disordered" evidence="1">
    <location>
        <begin position="47"/>
        <end position="69"/>
    </location>
</feature>
<keyword evidence="4" id="KW-1185">Reference proteome</keyword>
<dbReference type="InterPro" id="IPR005183">
    <property type="entry name" value="DUF305_CopM-like"/>
</dbReference>
<evidence type="ECO:0000313" key="3">
    <source>
        <dbReference type="EMBL" id="GAA2247719.1"/>
    </source>
</evidence>
<comment type="caution">
    <text evidence="3">The sequence shown here is derived from an EMBL/GenBank/DDBJ whole genome shotgun (WGS) entry which is preliminary data.</text>
</comment>
<gene>
    <name evidence="3" type="ORF">GCM10010430_32590</name>
</gene>
<evidence type="ECO:0000259" key="2">
    <source>
        <dbReference type="Pfam" id="PF03713"/>
    </source>
</evidence>
<protein>
    <recommendedName>
        <fullName evidence="2">DUF305 domain-containing protein</fullName>
    </recommendedName>
</protein>
<name>A0ABN3E4V1_9ACTN</name>
<dbReference type="Pfam" id="PF03713">
    <property type="entry name" value="DUF305"/>
    <property type="match status" value="1"/>
</dbReference>
<dbReference type="PANTHER" id="PTHR36933">
    <property type="entry name" value="SLL0788 PROTEIN"/>
    <property type="match status" value="1"/>
</dbReference>
<dbReference type="PANTHER" id="PTHR36933:SF1">
    <property type="entry name" value="SLL0788 PROTEIN"/>
    <property type="match status" value="1"/>
</dbReference>
<organism evidence="3 4">
    <name type="scientific">Kitasatospora cystarginea</name>
    <dbReference type="NCBI Taxonomy" id="58350"/>
    <lineage>
        <taxon>Bacteria</taxon>
        <taxon>Bacillati</taxon>
        <taxon>Actinomycetota</taxon>
        <taxon>Actinomycetes</taxon>
        <taxon>Kitasatosporales</taxon>
        <taxon>Streptomycetaceae</taxon>
        <taxon>Kitasatospora</taxon>
    </lineage>
</organism>
<evidence type="ECO:0000256" key="1">
    <source>
        <dbReference type="SAM" id="MobiDB-lite"/>
    </source>
</evidence>
<evidence type="ECO:0000313" key="4">
    <source>
        <dbReference type="Proteomes" id="UP001500305"/>
    </source>
</evidence>
<dbReference type="Gene3D" id="1.20.1260.10">
    <property type="match status" value="1"/>
</dbReference>
<dbReference type="EMBL" id="BAAATR010000012">
    <property type="protein sequence ID" value="GAA2247719.1"/>
    <property type="molecule type" value="Genomic_DNA"/>
</dbReference>
<accession>A0ABN3E4V1</accession>